<dbReference type="Proteomes" id="UP001597283">
    <property type="component" value="Unassembled WGS sequence"/>
</dbReference>
<gene>
    <name evidence="3" type="ORF">ACFSC3_05700</name>
</gene>
<feature type="chain" id="PRO_5045693951" evidence="1">
    <location>
        <begin position="23"/>
        <end position="235"/>
    </location>
</feature>
<feature type="signal peptide" evidence="1">
    <location>
        <begin position="1"/>
        <end position="22"/>
    </location>
</feature>
<dbReference type="Pfam" id="PF13472">
    <property type="entry name" value="Lipase_GDSL_2"/>
    <property type="match status" value="1"/>
</dbReference>
<dbReference type="InterPro" id="IPR051532">
    <property type="entry name" value="Ester_Hydrolysis_Enzymes"/>
</dbReference>
<comment type="caution">
    <text evidence="3">The sequence shown here is derived from an EMBL/GenBank/DDBJ whole genome shotgun (WGS) entry which is preliminary data.</text>
</comment>
<evidence type="ECO:0000256" key="1">
    <source>
        <dbReference type="SAM" id="SignalP"/>
    </source>
</evidence>
<organism evidence="3 4">
    <name type="scientific">Sphingomonas floccifaciens</name>
    <dbReference type="NCBI Taxonomy" id="1844115"/>
    <lineage>
        <taxon>Bacteria</taxon>
        <taxon>Pseudomonadati</taxon>
        <taxon>Pseudomonadota</taxon>
        <taxon>Alphaproteobacteria</taxon>
        <taxon>Sphingomonadales</taxon>
        <taxon>Sphingomonadaceae</taxon>
        <taxon>Sphingomonas</taxon>
    </lineage>
</organism>
<dbReference type="InterPro" id="IPR013830">
    <property type="entry name" value="SGNH_hydro"/>
</dbReference>
<dbReference type="InterPro" id="IPR036514">
    <property type="entry name" value="SGNH_hydro_sf"/>
</dbReference>
<dbReference type="SUPFAM" id="SSF52266">
    <property type="entry name" value="SGNH hydrolase"/>
    <property type="match status" value="1"/>
</dbReference>
<dbReference type="EMBL" id="JBHUFC010000002">
    <property type="protein sequence ID" value="MFD1787062.1"/>
    <property type="molecule type" value="Genomic_DNA"/>
</dbReference>
<evidence type="ECO:0000259" key="2">
    <source>
        <dbReference type="Pfam" id="PF13472"/>
    </source>
</evidence>
<proteinExistence type="predicted"/>
<evidence type="ECO:0000313" key="4">
    <source>
        <dbReference type="Proteomes" id="UP001597283"/>
    </source>
</evidence>
<accession>A0ABW4NA85</accession>
<sequence>MSNRLVPYAGALLLLQGLAACSGENSTANQVMPPAAEVNVSRQAAPAADTRLVVAFGDSLYAGYGVLPQQSFPAQLEAALKARGIAVTVRNAGVSGDTTAAGRRRLAFTLDGLDRKPDLVLVNLGGNDMLRGIDPEETQANLTAICEELKRRGIPIFLTGMIAAPNLGSDYARRFNAIYGDLAKRYDAGLYPFFLDGVVTDRTLMLPDRIHPNPRGIDRIVAKVAPQVAGVLEGA</sequence>
<keyword evidence="4" id="KW-1185">Reference proteome</keyword>
<keyword evidence="1" id="KW-0732">Signal</keyword>
<evidence type="ECO:0000313" key="3">
    <source>
        <dbReference type="EMBL" id="MFD1787062.1"/>
    </source>
</evidence>
<dbReference type="Gene3D" id="3.40.50.1110">
    <property type="entry name" value="SGNH hydrolase"/>
    <property type="match status" value="1"/>
</dbReference>
<reference evidence="4" key="1">
    <citation type="journal article" date="2019" name="Int. J. Syst. Evol. Microbiol.">
        <title>The Global Catalogue of Microorganisms (GCM) 10K type strain sequencing project: providing services to taxonomists for standard genome sequencing and annotation.</title>
        <authorList>
            <consortium name="The Broad Institute Genomics Platform"/>
            <consortium name="The Broad Institute Genome Sequencing Center for Infectious Disease"/>
            <person name="Wu L."/>
            <person name="Ma J."/>
        </authorList>
    </citation>
    <scope>NUCLEOTIDE SEQUENCE [LARGE SCALE GENOMIC DNA]</scope>
    <source>
        <strain evidence="4">Q85</strain>
    </source>
</reference>
<dbReference type="RefSeq" id="WP_380939435.1">
    <property type="nucleotide sequence ID" value="NZ_JBHUFC010000002.1"/>
</dbReference>
<name>A0ABW4NA85_9SPHN</name>
<feature type="domain" description="SGNH hydrolase-type esterase" evidence="2">
    <location>
        <begin position="55"/>
        <end position="216"/>
    </location>
</feature>
<dbReference type="PANTHER" id="PTHR30383:SF24">
    <property type="entry name" value="THIOESTERASE 1_PROTEASE 1_LYSOPHOSPHOLIPASE L1"/>
    <property type="match status" value="1"/>
</dbReference>
<dbReference type="PANTHER" id="PTHR30383">
    <property type="entry name" value="THIOESTERASE 1/PROTEASE 1/LYSOPHOSPHOLIPASE L1"/>
    <property type="match status" value="1"/>
</dbReference>
<protein>
    <submittedName>
        <fullName evidence="3">Arylesterase</fullName>
    </submittedName>
</protein>
<dbReference type="PROSITE" id="PS51257">
    <property type="entry name" value="PROKAR_LIPOPROTEIN"/>
    <property type="match status" value="1"/>
</dbReference>
<dbReference type="CDD" id="cd01822">
    <property type="entry name" value="Lysophospholipase_L1_like"/>
    <property type="match status" value="1"/>
</dbReference>